<dbReference type="NCBIfam" id="TIGR01568">
    <property type="entry name" value="A_thal_3678"/>
    <property type="match status" value="1"/>
</dbReference>
<comment type="subcellular location">
    <subcellularLocation>
        <location evidence="1 6">Nucleus</location>
    </subcellularLocation>
</comment>
<dbReference type="Proteomes" id="UP000515121">
    <property type="component" value="Unplaced"/>
</dbReference>
<keyword evidence="3 6" id="KW-0805">Transcription regulation</keyword>
<dbReference type="GeneID" id="111310956"/>
<evidence type="ECO:0000256" key="5">
    <source>
        <dbReference type="ARBA" id="ARBA00023242"/>
    </source>
</evidence>
<evidence type="ECO:0000256" key="2">
    <source>
        <dbReference type="ARBA" id="ARBA00022491"/>
    </source>
</evidence>
<name>A0A6P6AMG6_DURZI</name>
<reference evidence="9" key="1">
    <citation type="submission" date="2025-08" db="UniProtKB">
        <authorList>
            <consortium name="RefSeq"/>
        </authorList>
    </citation>
    <scope>IDENTIFICATION</scope>
    <source>
        <tissue evidence="9">Fruit stalk</tissue>
    </source>
</reference>
<evidence type="ECO:0000313" key="9">
    <source>
        <dbReference type="RefSeq" id="XP_022766067.1"/>
    </source>
</evidence>
<proteinExistence type="predicted"/>
<dbReference type="OrthoDB" id="689823at2759"/>
<dbReference type="PANTHER" id="PTHR33057:SF98">
    <property type="entry name" value="TRANSCRIPTION REPRESSOR OFP18"/>
    <property type="match status" value="1"/>
</dbReference>
<dbReference type="InterPro" id="IPR006458">
    <property type="entry name" value="Ovate_C"/>
</dbReference>
<evidence type="ECO:0000256" key="6">
    <source>
        <dbReference type="RuleBase" id="RU367028"/>
    </source>
</evidence>
<accession>A0A6P6AMG6</accession>
<keyword evidence="2 6" id="KW-0678">Repressor</keyword>
<organism evidence="8 9">
    <name type="scientific">Durio zibethinus</name>
    <name type="common">Durian</name>
    <dbReference type="NCBI Taxonomy" id="66656"/>
    <lineage>
        <taxon>Eukaryota</taxon>
        <taxon>Viridiplantae</taxon>
        <taxon>Streptophyta</taxon>
        <taxon>Embryophyta</taxon>
        <taxon>Tracheophyta</taxon>
        <taxon>Spermatophyta</taxon>
        <taxon>Magnoliopsida</taxon>
        <taxon>eudicotyledons</taxon>
        <taxon>Gunneridae</taxon>
        <taxon>Pentapetalae</taxon>
        <taxon>rosids</taxon>
        <taxon>malvids</taxon>
        <taxon>Malvales</taxon>
        <taxon>Malvaceae</taxon>
        <taxon>Helicteroideae</taxon>
        <taxon>Durio</taxon>
    </lineage>
</organism>
<dbReference type="RefSeq" id="XP_022766067.1">
    <property type="nucleotide sequence ID" value="XM_022910332.1"/>
</dbReference>
<dbReference type="GO" id="GO:0045892">
    <property type="term" value="P:negative regulation of DNA-templated transcription"/>
    <property type="evidence" value="ECO:0007669"/>
    <property type="project" value="UniProtKB-UniRule"/>
</dbReference>
<dbReference type="GO" id="GO:0005634">
    <property type="term" value="C:nucleus"/>
    <property type="evidence" value="ECO:0007669"/>
    <property type="project" value="UniProtKB-SubCell"/>
</dbReference>
<dbReference type="AlphaFoldDB" id="A0A6P6AMG6"/>
<dbReference type="Pfam" id="PF04844">
    <property type="entry name" value="Ovate"/>
    <property type="match status" value="1"/>
</dbReference>
<evidence type="ECO:0000256" key="4">
    <source>
        <dbReference type="ARBA" id="ARBA00023163"/>
    </source>
</evidence>
<evidence type="ECO:0000256" key="1">
    <source>
        <dbReference type="ARBA" id="ARBA00004123"/>
    </source>
</evidence>
<protein>
    <recommendedName>
        <fullName evidence="6">Transcription repressor</fullName>
    </recommendedName>
    <alternativeName>
        <fullName evidence="6">Ovate family protein</fullName>
    </alternativeName>
</protein>
<evidence type="ECO:0000313" key="8">
    <source>
        <dbReference type="Proteomes" id="UP000515121"/>
    </source>
</evidence>
<comment type="function">
    <text evidence="6">Transcriptional repressor that regulates multiple aspects of plant growth and development.</text>
</comment>
<keyword evidence="5 6" id="KW-0539">Nucleus</keyword>
<evidence type="ECO:0000259" key="7">
    <source>
        <dbReference type="PROSITE" id="PS51754"/>
    </source>
</evidence>
<dbReference type="InterPro" id="IPR038933">
    <property type="entry name" value="Ovate"/>
</dbReference>
<evidence type="ECO:0000256" key="3">
    <source>
        <dbReference type="ARBA" id="ARBA00023015"/>
    </source>
</evidence>
<dbReference type="PANTHER" id="PTHR33057">
    <property type="entry name" value="TRANSCRIPTION REPRESSOR OFP7-RELATED"/>
    <property type="match status" value="1"/>
</dbReference>
<keyword evidence="4 6" id="KW-0804">Transcription</keyword>
<dbReference type="PROSITE" id="PS51754">
    <property type="entry name" value="OVATE"/>
    <property type="match status" value="1"/>
</dbReference>
<sequence>MGKKMKLPFLSNTKCNSKQAKSSWPWPSCHQPRTLSFRTDDSLFKTINSAYLDAIIEAETPESWFSNCSESASFSTASDDEYGQGADTVETVIRGLRSERLFFEPGETSSILEEAKPSDGSPFKESVVLSMESQDPHADFRKSMEEMVEAHGLKDWEDIEELLCWYLRANGKSNHGYIVGAFVDLLVGLAISSTNNCIPSCSNCSHSPSSPLSFYTSSSEDNSSTTTPCASSLEAEEEIDNGHCLSSLSGADQKEIIEDNKDDASSSLLDV</sequence>
<feature type="domain" description="OVATE" evidence="7">
    <location>
        <begin position="129"/>
        <end position="188"/>
    </location>
</feature>
<gene>
    <name evidence="9" type="primary">LOC111310956</name>
</gene>
<keyword evidence="8" id="KW-1185">Reference proteome</keyword>
<dbReference type="KEGG" id="dzi:111310956"/>